<dbReference type="Gene3D" id="3.30.1540.10">
    <property type="entry name" value="formyl-coa transferase, domain 3"/>
    <property type="match status" value="1"/>
</dbReference>
<dbReference type="STRING" id="1415166.NONO_c38280"/>
<dbReference type="Proteomes" id="UP000019150">
    <property type="component" value="Chromosome"/>
</dbReference>
<dbReference type="SUPFAM" id="SSF89796">
    <property type="entry name" value="CoA-transferase family III (CaiB/BaiF)"/>
    <property type="match status" value="1"/>
</dbReference>
<evidence type="ECO:0000256" key="2">
    <source>
        <dbReference type="SAM" id="MobiDB-lite"/>
    </source>
</evidence>
<dbReference type="PANTHER" id="PTHR48207">
    <property type="entry name" value="SUCCINATE--HYDROXYMETHYLGLUTARATE COA-TRANSFERASE"/>
    <property type="match status" value="1"/>
</dbReference>
<dbReference type="OrthoDB" id="9797653at2"/>
<dbReference type="InterPro" id="IPR050483">
    <property type="entry name" value="CoA-transferase_III_domain"/>
</dbReference>
<dbReference type="InterPro" id="IPR044855">
    <property type="entry name" value="CoA-Trfase_III_dom3_sf"/>
</dbReference>
<proteinExistence type="predicted"/>
<dbReference type="GO" id="GO:0008410">
    <property type="term" value="F:CoA-transferase activity"/>
    <property type="evidence" value="ECO:0007669"/>
    <property type="project" value="TreeGrafter"/>
</dbReference>
<dbReference type="AlphaFoldDB" id="W5THB8"/>
<dbReference type="InterPro" id="IPR003673">
    <property type="entry name" value="CoA-Trfase_fam_III"/>
</dbReference>
<sequence>MPAGPGSAPLSGVRVLSLAQLLPGPYATRLLAELGAEVIMVEQVDGGDPARADPPVFDQVNRGKRSVALDLKTDAGQRALTQLATGSRVVVEGFRPGVAARLGADYATLRGYRPDVVYCSISGYGQDAADRLVPGHDLAFQARAGLVGPDTFDPARTGLPIADLASGMYAALAIVAAVLGGPDTAYLDIGMADAVLSWSSLLLQYDWHGLPSPFAGQADPGYGIFATADDPISLSIAHEDAFWERLCGAIGLTHRSGLRSAQRRQRADELRNELQRRLSRRTAAEWLSELTAAGVPVGRVNDARTVLRDPLFEARGMIRQTPDGVEVRTPLSRLDPARTPPPAPLGADNSTLLAPPAD</sequence>
<dbReference type="Gene3D" id="3.40.50.10540">
    <property type="entry name" value="Crotonobetainyl-coa:carnitine coa-transferase, domain 1"/>
    <property type="match status" value="1"/>
</dbReference>
<evidence type="ECO:0000313" key="3">
    <source>
        <dbReference type="EMBL" id="AHH18612.1"/>
    </source>
</evidence>
<evidence type="ECO:0000256" key="1">
    <source>
        <dbReference type="ARBA" id="ARBA00022679"/>
    </source>
</evidence>
<dbReference type="RefSeq" id="WP_025350047.1">
    <property type="nucleotide sequence ID" value="NZ_CP006850.1"/>
</dbReference>
<reference evidence="3 4" key="1">
    <citation type="journal article" date="2014" name="Appl. Environ. Microbiol.">
        <title>Insights into the Microbial Degradation of Rubber and Gutta-Percha by Analysis of the Complete Genome of Nocardia nova SH22a.</title>
        <authorList>
            <person name="Luo Q."/>
            <person name="Hiessl S."/>
            <person name="Poehlein A."/>
            <person name="Daniel R."/>
            <person name="Steinbuchel A."/>
        </authorList>
    </citation>
    <scope>NUCLEOTIDE SEQUENCE [LARGE SCALE GENOMIC DNA]</scope>
    <source>
        <strain evidence="3">SH22a</strain>
    </source>
</reference>
<dbReference type="PATRIC" id="fig|1415166.3.peg.3927"/>
<gene>
    <name evidence="3" type="ORF">NONO_c38280</name>
</gene>
<dbReference type="EMBL" id="CP006850">
    <property type="protein sequence ID" value="AHH18612.1"/>
    <property type="molecule type" value="Genomic_DNA"/>
</dbReference>
<dbReference type="HOGENOM" id="CLU_033975_5_1_11"/>
<dbReference type="InterPro" id="IPR023606">
    <property type="entry name" value="CoA-Trfase_III_dom_1_sf"/>
</dbReference>
<dbReference type="Pfam" id="PF02515">
    <property type="entry name" value="CoA_transf_3"/>
    <property type="match status" value="1"/>
</dbReference>
<dbReference type="PANTHER" id="PTHR48207:SF3">
    <property type="entry name" value="SUCCINATE--HYDROXYMETHYLGLUTARATE COA-TRANSFERASE"/>
    <property type="match status" value="1"/>
</dbReference>
<name>W5THB8_9NOCA</name>
<protein>
    <submittedName>
        <fullName evidence="3">CoA-transferase family III protein</fullName>
    </submittedName>
</protein>
<organism evidence="3 4">
    <name type="scientific">Nocardia nova SH22a</name>
    <dbReference type="NCBI Taxonomy" id="1415166"/>
    <lineage>
        <taxon>Bacteria</taxon>
        <taxon>Bacillati</taxon>
        <taxon>Actinomycetota</taxon>
        <taxon>Actinomycetes</taxon>
        <taxon>Mycobacteriales</taxon>
        <taxon>Nocardiaceae</taxon>
        <taxon>Nocardia</taxon>
    </lineage>
</organism>
<feature type="region of interest" description="Disordered" evidence="2">
    <location>
        <begin position="331"/>
        <end position="358"/>
    </location>
</feature>
<accession>W5THB8</accession>
<keyword evidence="1 3" id="KW-0808">Transferase</keyword>
<keyword evidence="4" id="KW-1185">Reference proteome</keyword>
<dbReference type="KEGG" id="nno:NONO_c38280"/>
<dbReference type="eggNOG" id="COG1804">
    <property type="taxonomic scope" value="Bacteria"/>
</dbReference>
<evidence type="ECO:0000313" key="4">
    <source>
        <dbReference type="Proteomes" id="UP000019150"/>
    </source>
</evidence>